<reference evidence="1 2" key="1">
    <citation type="submission" date="2021-05" db="EMBL/GenBank/DDBJ databases">
        <title>A Polyphasic approach of four new species of the genus Ohtaekwangia: Ohtaekwangia histidinii sp. nov., Ohtaekwangia cretensis sp. nov., Ohtaekwangia indiensis sp. nov., Ohtaekwangia reichenbachii sp. nov. from diverse environment.</title>
        <authorList>
            <person name="Octaviana S."/>
        </authorList>
    </citation>
    <scope>NUCLEOTIDE SEQUENCE [LARGE SCALE GENOMIC DNA]</scope>
    <source>
        <strain evidence="1 2">PWU20</strain>
    </source>
</reference>
<proteinExistence type="predicted"/>
<accession>A0ABS5VZ55</accession>
<gene>
    <name evidence="1" type="ORF">KK060_24850</name>
</gene>
<dbReference type="InterPro" id="IPR025459">
    <property type="entry name" value="DUF4279"/>
</dbReference>
<dbReference type="Proteomes" id="UP000772618">
    <property type="component" value="Unassembled WGS sequence"/>
</dbReference>
<keyword evidence="2" id="KW-1185">Reference proteome</keyword>
<sequence>MFEEQVLIKVTKEIQDRTKGFTDEFLKVHDIVFVEGRPKIERIDKEREDEIVVAYLLVKEASFYLALYFDNKENLNLLGAGTEPYSSVYFCANSSELNVDDLSALTTLGVIARWTKGQKEQNGPGFHNYSRIEIESNPGPDDVVNKIKKLLDILEKDKDGIKRLVDTAFGNVQVDMRFHVGNKMLFGAPKLDNKTINRLSELDLSLRFNLYAEGKFFKE</sequence>
<name>A0ABS5VZ55_9BACT</name>
<evidence type="ECO:0000313" key="2">
    <source>
        <dbReference type="Proteomes" id="UP000772618"/>
    </source>
</evidence>
<protein>
    <submittedName>
        <fullName evidence="1">DUF4279 domain-containing protein</fullName>
    </submittedName>
</protein>
<organism evidence="1 2">
    <name type="scientific">Chryseosolibacter indicus</name>
    <dbReference type="NCBI Taxonomy" id="2782351"/>
    <lineage>
        <taxon>Bacteria</taxon>
        <taxon>Pseudomonadati</taxon>
        <taxon>Bacteroidota</taxon>
        <taxon>Cytophagia</taxon>
        <taxon>Cytophagales</taxon>
        <taxon>Chryseotaleaceae</taxon>
        <taxon>Chryseosolibacter</taxon>
    </lineage>
</organism>
<dbReference type="RefSeq" id="WP_254157938.1">
    <property type="nucleotide sequence ID" value="NZ_JAHESD010000136.1"/>
</dbReference>
<comment type="caution">
    <text evidence="1">The sequence shown here is derived from an EMBL/GenBank/DDBJ whole genome shotgun (WGS) entry which is preliminary data.</text>
</comment>
<evidence type="ECO:0000313" key="1">
    <source>
        <dbReference type="EMBL" id="MBT1706526.1"/>
    </source>
</evidence>
<dbReference type="EMBL" id="JAHESD010000136">
    <property type="protein sequence ID" value="MBT1706526.1"/>
    <property type="molecule type" value="Genomic_DNA"/>
</dbReference>
<dbReference type="Pfam" id="PF14106">
    <property type="entry name" value="DUF4279"/>
    <property type="match status" value="1"/>
</dbReference>